<gene>
    <name evidence="1" type="ORF">ACFY3B_21025</name>
</gene>
<sequence>MEEMMTGGNMGGAIRVGDTVRRAAAEWNPTVQRLLGHLRDRGLTWVPHPLGTDEYGRDTVSYLPGVVPQYPLPAWVWSREVLIDAGAHLAHLHQASLGFDVSGAVWQSAVRQPAEVICHNDFAPYNMVFTDGRLSGCHRLGHGLARPPVVGRGVPRLPAGAVGGPEQRRRH</sequence>
<dbReference type="GeneID" id="95368144"/>
<dbReference type="Proteomes" id="UP001602287">
    <property type="component" value="Unassembled WGS sequence"/>
</dbReference>
<accession>A0ABW6VWQ4</accession>
<proteinExistence type="predicted"/>
<evidence type="ECO:0000313" key="2">
    <source>
        <dbReference type="Proteomes" id="UP001602287"/>
    </source>
</evidence>
<organism evidence="1 2">
    <name type="scientific">Micromonospora parva</name>
    <dbReference type="NCBI Taxonomy" id="1464048"/>
    <lineage>
        <taxon>Bacteria</taxon>
        <taxon>Bacillati</taxon>
        <taxon>Actinomycetota</taxon>
        <taxon>Actinomycetes</taxon>
        <taxon>Micromonosporales</taxon>
        <taxon>Micromonosporaceae</taxon>
        <taxon>Micromonospora</taxon>
    </lineage>
</organism>
<protein>
    <recommendedName>
        <fullName evidence="3">Aminoglycoside phosphotransferase domain-containing protein</fullName>
    </recommendedName>
</protein>
<dbReference type="EMBL" id="JBIAZM010000008">
    <property type="protein sequence ID" value="MFF5202084.1"/>
    <property type="molecule type" value="Genomic_DNA"/>
</dbReference>
<dbReference type="RefSeq" id="WP_357635115.1">
    <property type="nucleotide sequence ID" value="NZ_JBEZFX010000002.1"/>
</dbReference>
<dbReference type="InterPro" id="IPR011009">
    <property type="entry name" value="Kinase-like_dom_sf"/>
</dbReference>
<keyword evidence="2" id="KW-1185">Reference proteome</keyword>
<name>A0ABW6VWQ4_9ACTN</name>
<reference evidence="1 2" key="1">
    <citation type="submission" date="2024-10" db="EMBL/GenBank/DDBJ databases">
        <title>The Natural Products Discovery Center: Release of the First 8490 Sequenced Strains for Exploring Actinobacteria Biosynthetic Diversity.</title>
        <authorList>
            <person name="Kalkreuter E."/>
            <person name="Kautsar S.A."/>
            <person name="Yang D."/>
            <person name="Bader C.D."/>
            <person name="Teijaro C.N."/>
            <person name="Fluegel L."/>
            <person name="Davis C.M."/>
            <person name="Simpson J.R."/>
            <person name="Lauterbach L."/>
            <person name="Steele A.D."/>
            <person name="Gui C."/>
            <person name="Meng S."/>
            <person name="Li G."/>
            <person name="Viehrig K."/>
            <person name="Ye F."/>
            <person name="Su P."/>
            <person name="Kiefer A.F."/>
            <person name="Nichols A."/>
            <person name="Cepeda A.J."/>
            <person name="Yan W."/>
            <person name="Fan B."/>
            <person name="Jiang Y."/>
            <person name="Adhikari A."/>
            <person name="Zheng C.-J."/>
            <person name="Schuster L."/>
            <person name="Cowan T.M."/>
            <person name="Smanski M.J."/>
            <person name="Chevrette M.G."/>
            <person name="De Carvalho L.P.S."/>
            <person name="Shen B."/>
        </authorList>
    </citation>
    <scope>NUCLEOTIDE SEQUENCE [LARGE SCALE GENOMIC DNA]</scope>
    <source>
        <strain evidence="1 2">NPDC000140</strain>
    </source>
</reference>
<evidence type="ECO:0008006" key="3">
    <source>
        <dbReference type="Google" id="ProtNLM"/>
    </source>
</evidence>
<dbReference type="SUPFAM" id="SSF56112">
    <property type="entry name" value="Protein kinase-like (PK-like)"/>
    <property type="match status" value="1"/>
</dbReference>
<comment type="caution">
    <text evidence="1">The sequence shown here is derived from an EMBL/GenBank/DDBJ whole genome shotgun (WGS) entry which is preliminary data.</text>
</comment>
<evidence type="ECO:0000313" key="1">
    <source>
        <dbReference type="EMBL" id="MFF5202084.1"/>
    </source>
</evidence>